<reference evidence="3 4" key="1">
    <citation type="submission" date="2022-04" db="EMBL/GenBank/DDBJ databases">
        <title>Halobacillus sp. isolated from saltern.</title>
        <authorList>
            <person name="Won M."/>
            <person name="Lee C.-M."/>
            <person name="Woen H.-Y."/>
            <person name="Kwon S.-W."/>
        </authorList>
    </citation>
    <scope>NUCLEOTIDE SEQUENCE [LARGE SCALE GENOMIC DNA]</scope>
    <source>
        <strain evidence="3 4">SSTM10-2</strain>
    </source>
</reference>
<proteinExistence type="predicted"/>
<sequence>MNEPKEPVENRNTEETPEQRDELEQVQEPKEASNEPVYGDSYEEEFAEEAMPMNQTMRSEEQETTMQGEVNTAMAWIGLSAAILSFFFAPLLLGIVGIVFGIIGKRQNANTLGNMAIIISAVSILFSVFFATAGNLV</sequence>
<feature type="transmembrane region" description="Helical" evidence="2">
    <location>
        <begin position="73"/>
        <end position="103"/>
    </location>
</feature>
<dbReference type="EMBL" id="CP095074">
    <property type="protein sequence ID" value="UOQ93754.1"/>
    <property type="molecule type" value="Genomic_DNA"/>
</dbReference>
<dbReference type="InterPro" id="IPR055338">
    <property type="entry name" value="YqfX-like"/>
</dbReference>
<protein>
    <submittedName>
        <fullName evidence="3">DUF4190 domain-containing protein</fullName>
    </submittedName>
</protein>
<evidence type="ECO:0000313" key="3">
    <source>
        <dbReference type="EMBL" id="UOQ93754.1"/>
    </source>
</evidence>
<feature type="transmembrane region" description="Helical" evidence="2">
    <location>
        <begin position="115"/>
        <end position="134"/>
    </location>
</feature>
<gene>
    <name evidence="3" type="ORF">MUO14_01810</name>
</gene>
<name>A0ABY4H094_9BACI</name>
<dbReference type="RefSeq" id="WP_244753367.1">
    <property type="nucleotide sequence ID" value="NZ_CP095074.1"/>
</dbReference>
<dbReference type="Proteomes" id="UP000831880">
    <property type="component" value="Chromosome"/>
</dbReference>
<keyword evidence="2" id="KW-0472">Membrane</keyword>
<dbReference type="PANTHER" id="PTHR40040:SF1">
    <property type="entry name" value="MEMBRANE PROTEIN"/>
    <property type="match status" value="1"/>
</dbReference>
<dbReference type="PANTHER" id="PTHR40040">
    <property type="entry name" value="SMALL HYDROPHOBIC PROTEIN-RELATED"/>
    <property type="match status" value="1"/>
</dbReference>
<organism evidence="3 4">
    <name type="scientific">Halobacillus shinanisalinarum</name>
    <dbReference type="NCBI Taxonomy" id="2932258"/>
    <lineage>
        <taxon>Bacteria</taxon>
        <taxon>Bacillati</taxon>
        <taxon>Bacillota</taxon>
        <taxon>Bacilli</taxon>
        <taxon>Bacillales</taxon>
        <taxon>Bacillaceae</taxon>
        <taxon>Halobacillus</taxon>
    </lineage>
</organism>
<accession>A0ABY4H094</accession>
<evidence type="ECO:0000313" key="4">
    <source>
        <dbReference type="Proteomes" id="UP000831880"/>
    </source>
</evidence>
<keyword evidence="2" id="KW-0812">Transmembrane</keyword>
<keyword evidence="4" id="KW-1185">Reference proteome</keyword>
<keyword evidence="2" id="KW-1133">Transmembrane helix</keyword>
<evidence type="ECO:0000256" key="1">
    <source>
        <dbReference type="SAM" id="MobiDB-lite"/>
    </source>
</evidence>
<evidence type="ECO:0000256" key="2">
    <source>
        <dbReference type="SAM" id="Phobius"/>
    </source>
</evidence>
<feature type="compositionally biased region" description="Basic and acidic residues" evidence="1">
    <location>
        <begin position="1"/>
        <end position="33"/>
    </location>
</feature>
<feature type="region of interest" description="Disordered" evidence="1">
    <location>
        <begin position="1"/>
        <end position="44"/>
    </location>
</feature>